<keyword evidence="2" id="KW-0143">Chaperone</keyword>
<evidence type="ECO:0000313" key="6">
    <source>
        <dbReference type="Proteomes" id="UP001530377"/>
    </source>
</evidence>
<dbReference type="InterPro" id="IPR013805">
    <property type="entry name" value="GrpE_CC"/>
</dbReference>
<evidence type="ECO:0000313" key="5">
    <source>
        <dbReference type="EMBL" id="KAL3808664.1"/>
    </source>
</evidence>
<evidence type="ECO:0008006" key="7">
    <source>
        <dbReference type="Google" id="ProtNLM"/>
    </source>
</evidence>
<gene>
    <name evidence="5" type="ORF">ACHAXA_001236</name>
</gene>
<feature type="signal peptide" evidence="4">
    <location>
        <begin position="1"/>
        <end position="18"/>
    </location>
</feature>
<keyword evidence="4" id="KW-0732">Signal</keyword>
<dbReference type="InterPro" id="IPR000740">
    <property type="entry name" value="GrpE"/>
</dbReference>
<organism evidence="5 6">
    <name type="scientific">Cyclostephanos tholiformis</name>
    <dbReference type="NCBI Taxonomy" id="382380"/>
    <lineage>
        <taxon>Eukaryota</taxon>
        <taxon>Sar</taxon>
        <taxon>Stramenopiles</taxon>
        <taxon>Ochrophyta</taxon>
        <taxon>Bacillariophyta</taxon>
        <taxon>Coscinodiscophyceae</taxon>
        <taxon>Thalassiosirophycidae</taxon>
        <taxon>Stephanodiscales</taxon>
        <taxon>Stephanodiscaceae</taxon>
        <taxon>Cyclostephanos</taxon>
    </lineage>
</organism>
<protein>
    <recommendedName>
        <fullName evidence="7">GrpE protein homolog</fullName>
    </recommendedName>
</protein>
<dbReference type="AlphaFoldDB" id="A0ABD3R7J6"/>
<evidence type="ECO:0000256" key="3">
    <source>
        <dbReference type="SAM" id="MobiDB-lite"/>
    </source>
</evidence>
<dbReference type="Gene3D" id="3.90.20.20">
    <property type="match status" value="1"/>
</dbReference>
<feature type="compositionally biased region" description="Basic and acidic residues" evidence="3">
    <location>
        <begin position="94"/>
        <end position="111"/>
    </location>
</feature>
<dbReference type="Pfam" id="PF01025">
    <property type="entry name" value="GrpE"/>
    <property type="match status" value="1"/>
</dbReference>
<evidence type="ECO:0000256" key="4">
    <source>
        <dbReference type="SAM" id="SignalP"/>
    </source>
</evidence>
<accession>A0ABD3R7J6</accession>
<feature type="compositionally biased region" description="Acidic residues" evidence="3">
    <location>
        <begin position="289"/>
        <end position="299"/>
    </location>
</feature>
<dbReference type="EMBL" id="JALLPB020000481">
    <property type="protein sequence ID" value="KAL3808664.1"/>
    <property type="molecule type" value="Genomic_DNA"/>
</dbReference>
<feature type="compositionally biased region" description="Basic and acidic residues" evidence="3">
    <location>
        <begin position="300"/>
        <end position="311"/>
    </location>
</feature>
<feature type="region of interest" description="Disordered" evidence="3">
    <location>
        <begin position="286"/>
        <end position="311"/>
    </location>
</feature>
<evidence type="ECO:0000256" key="2">
    <source>
        <dbReference type="ARBA" id="ARBA00023186"/>
    </source>
</evidence>
<name>A0ABD3R7J6_9STRA</name>
<feature type="region of interest" description="Disordered" evidence="3">
    <location>
        <begin position="64"/>
        <end position="111"/>
    </location>
</feature>
<keyword evidence="6" id="KW-1185">Reference proteome</keyword>
<proteinExistence type="inferred from homology"/>
<sequence length="311" mass="32466">MAPLIAAAGIAFAILSSSSTPSGSVADAFAPVATTMGLGRLGHPAIVAAPPSSWRTIVASGIRMSGDDEGAADDSTGTTVEDSVPPPVAEGEETPERQTEEDEERKKEVEELKQTIASLESSLRAKRSQLSGLRDQIDRYSSAGYARQVASVENAKRVRGANMADDKSAARASVLRSFLPALDELDVLGTKYEGSDFARTFDSGLRSELETSLRDLGVSVYEVSAGQSILDVGRVVAVEQEQSEEHPRGTAIRSVKAGLEISGNVIRPAEVVGSLGRKEDIAAVGAEAEAVEGGEDGADGEGHEGHDSTTE</sequence>
<comment type="similarity">
    <text evidence="1">Belongs to the GrpE family.</text>
</comment>
<evidence type="ECO:0000256" key="1">
    <source>
        <dbReference type="ARBA" id="ARBA00009054"/>
    </source>
</evidence>
<comment type="caution">
    <text evidence="5">The sequence shown here is derived from an EMBL/GenBank/DDBJ whole genome shotgun (WGS) entry which is preliminary data.</text>
</comment>
<reference evidence="5 6" key="1">
    <citation type="submission" date="2024-10" db="EMBL/GenBank/DDBJ databases">
        <title>Updated reference genomes for cyclostephanoid diatoms.</title>
        <authorList>
            <person name="Roberts W.R."/>
            <person name="Alverson A.J."/>
        </authorList>
    </citation>
    <scope>NUCLEOTIDE SEQUENCE [LARGE SCALE GENOMIC DNA]</scope>
    <source>
        <strain evidence="5 6">AJA228-03</strain>
    </source>
</reference>
<dbReference type="Proteomes" id="UP001530377">
    <property type="component" value="Unassembled WGS sequence"/>
</dbReference>
<feature type="chain" id="PRO_5044806996" description="GrpE protein homolog" evidence="4">
    <location>
        <begin position="19"/>
        <end position="311"/>
    </location>
</feature>